<gene>
    <name evidence="1" type="ORF">SDC9_148292</name>
</gene>
<dbReference type="EMBL" id="VSSQ01047106">
    <property type="protein sequence ID" value="MPN01089.1"/>
    <property type="molecule type" value="Genomic_DNA"/>
</dbReference>
<proteinExistence type="predicted"/>
<comment type="caution">
    <text evidence="1">The sequence shown here is derived from an EMBL/GenBank/DDBJ whole genome shotgun (WGS) entry which is preliminary data.</text>
</comment>
<dbReference type="AlphaFoldDB" id="A0A645EIX0"/>
<organism evidence="1">
    <name type="scientific">bioreactor metagenome</name>
    <dbReference type="NCBI Taxonomy" id="1076179"/>
    <lineage>
        <taxon>unclassified sequences</taxon>
        <taxon>metagenomes</taxon>
        <taxon>ecological metagenomes</taxon>
    </lineage>
</organism>
<protein>
    <submittedName>
        <fullName evidence="1">Uncharacterized protein</fullName>
    </submittedName>
</protein>
<accession>A0A645EIX0</accession>
<name>A0A645EIX0_9ZZZZ</name>
<sequence length="150" mass="15970">MDQDAGVREGAGDARHLIDRDAFFHQRQQPVGGDFQAAGNGDAAAVGELQAEFGRERLLEADVAPPGNRQIAPLQFIGQRAQRLRRGRLVDKVETAVAGLVDDALDAVDQRAGVGRFEARDVVEADVAEAAFLPVAAMRHGELVPAPIAP</sequence>
<evidence type="ECO:0000313" key="1">
    <source>
        <dbReference type="EMBL" id="MPN01089.1"/>
    </source>
</evidence>
<reference evidence="1" key="1">
    <citation type="submission" date="2019-08" db="EMBL/GenBank/DDBJ databases">
        <authorList>
            <person name="Kucharzyk K."/>
            <person name="Murdoch R.W."/>
            <person name="Higgins S."/>
            <person name="Loffler F."/>
        </authorList>
    </citation>
    <scope>NUCLEOTIDE SEQUENCE</scope>
</reference>